<name>A0AAE3MJN9_9FLAO</name>
<dbReference type="SUPFAM" id="SSF56601">
    <property type="entry name" value="beta-lactamase/transpeptidase-like"/>
    <property type="match status" value="1"/>
</dbReference>
<dbReference type="GO" id="GO:0016787">
    <property type="term" value="F:hydrolase activity"/>
    <property type="evidence" value="ECO:0007669"/>
    <property type="project" value="UniProtKB-KW"/>
</dbReference>
<evidence type="ECO:0000313" key="2">
    <source>
        <dbReference type="EMBL" id="MCX2718104.1"/>
    </source>
</evidence>
<dbReference type="Gene3D" id="3.40.710.10">
    <property type="entry name" value="DD-peptidase/beta-lactamase superfamily"/>
    <property type="match status" value="1"/>
</dbReference>
<protein>
    <submittedName>
        <fullName evidence="2">Serine hydrolase</fullName>
    </submittedName>
</protein>
<dbReference type="PROSITE" id="PS51257">
    <property type="entry name" value="PROKAR_LIPOPROTEIN"/>
    <property type="match status" value="1"/>
</dbReference>
<accession>A0AAE3MJN9</accession>
<dbReference type="RefSeq" id="WP_266010101.1">
    <property type="nucleotide sequence ID" value="NZ_JAPFQP010000001.1"/>
</dbReference>
<dbReference type="PANTHER" id="PTHR46825">
    <property type="entry name" value="D-ALANYL-D-ALANINE-CARBOXYPEPTIDASE/ENDOPEPTIDASE AMPH"/>
    <property type="match status" value="1"/>
</dbReference>
<dbReference type="EMBL" id="JAPFQP010000001">
    <property type="protein sequence ID" value="MCX2718104.1"/>
    <property type="molecule type" value="Genomic_DNA"/>
</dbReference>
<keyword evidence="2" id="KW-0378">Hydrolase</keyword>
<feature type="domain" description="Beta-lactamase-related" evidence="1">
    <location>
        <begin position="53"/>
        <end position="369"/>
    </location>
</feature>
<dbReference type="AlphaFoldDB" id="A0AAE3MJN9"/>
<gene>
    <name evidence="2" type="ORF">OO016_00700</name>
</gene>
<sequence length="492" mass="54585">MRVLFQLLLGIFLLIGCSESKNTVDSEIEAIENGLTRAFIRSTETLEKYSIYERMEHYKIPGLSIAVVIDGELRWAKGYGTANSNTGSTVDKNTLFQAASISKPLSALAVLKLAEAKKIHLDSNVNKYLFSWKLDENELTEEKVPSLRRILSHNAGISVHGFAGYTNSEELPSLEEVLNGEGNSPKILVNNIPGEHAIYSGGGYTVVQKLIEDLEGKPFDLYMKETVLEPLSMFSSTYEQPLPSEYHPQASAAYDKEGKIIEGLWHNYPEKAAAGLWTTPSDLSMYLIEIMKIRNGKENGFLSKKTVDEMLRIQGGGYHGLGPEVYELYDTDGTLEFGHLGKNAGFTNDMLAGADTQNAIVIMTNADNGGYIMSEIQRAVCNYYDINLGVPETQIVEATTVSEEYLDKLTGRYEFVVPDTGEKLGQFMDLSTKDGKLVILHESSGDVHTLEALVGDKFLDFGSGLLIEFKPSDPIKEFIIEDWEARLIKLNQ</sequence>
<dbReference type="InterPro" id="IPR050491">
    <property type="entry name" value="AmpC-like"/>
</dbReference>
<comment type="caution">
    <text evidence="2">The sequence shown here is derived from an EMBL/GenBank/DDBJ whole genome shotgun (WGS) entry which is preliminary data.</text>
</comment>
<organism evidence="2 3">
    <name type="scientific">Lentiprolixibacter aurantiacus</name>
    <dbReference type="NCBI Taxonomy" id="2993939"/>
    <lineage>
        <taxon>Bacteria</taxon>
        <taxon>Pseudomonadati</taxon>
        <taxon>Bacteroidota</taxon>
        <taxon>Flavobacteriia</taxon>
        <taxon>Flavobacteriales</taxon>
        <taxon>Flavobacteriaceae</taxon>
        <taxon>Lentiprolixibacter</taxon>
    </lineage>
</organism>
<evidence type="ECO:0000259" key="1">
    <source>
        <dbReference type="Pfam" id="PF00144"/>
    </source>
</evidence>
<dbReference type="InterPro" id="IPR001466">
    <property type="entry name" value="Beta-lactam-related"/>
</dbReference>
<evidence type="ECO:0000313" key="3">
    <source>
        <dbReference type="Proteomes" id="UP001207116"/>
    </source>
</evidence>
<reference evidence="2" key="1">
    <citation type="submission" date="2022-11" db="EMBL/GenBank/DDBJ databases">
        <title>The characterization of three novel Bacteroidetes species and genomic analysis of their roles in tidal elemental geochemical cycles.</title>
        <authorList>
            <person name="Ma K.-J."/>
        </authorList>
    </citation>
    <scope>NUCLEOTIDE SEQUENCE</scope>
    <source>
        <strain evidence="2">M415</strain>
    </source>
</reference>
<dbReference type="Pfam" id="PF00144">
    <property type="entry name" value="Beta-lactamase"/>
    <property type="match status" value="1"/>
</dbReference>
<dbReference type="Proteomes" id="UP001207116">
    <property type="component" value="Unassembled WGS sequence"/>
</dbReference>
<dbReference type="InterPro" id="IPR012338">
    <property type="entry name" value="Beta-lactam/transpept-like"/>
</dbReference>
<proteinExistence type="predicted"/>
<keyword evidence="3" id="KW-1185">Reference proteome</keyword>
<dbReference type="PANTHER" id="PTHR46825:SF12">
    <property type="entry name" value="PENICILLIN-BINDING PROTEIN 4"/>
    <property type="match status" value="1"/>
</dbReference>